<dbReference type="EMBL" id="AP027079">
    <property type="protein sequence ID" value="BDU68723.1"/>
    <property type="molecule type" value="Genomic_DNA"/>
</dbReference>
<dbReference type="Gene3D" id="1.10.10.2830">
    <property type="match status" value="1"/>
</dbReference>
<evidence type="ECO:0000313" key="3">
    <source>
        <dbReference type="EMBL" id="BDU68723.1"/>
    </source>
</evidence>
<evidence type="ECO:0000259" key="2">
    <source>
        <dbReference type="SMART" id="SM00470"/>
    </source>
</evidence>
<keyword evidence="4" id="KW-1185">Reference proteome</keyword>
<sequence>MTRAHSSIGNVQEIPLDLLEIGKAQVRVDLSSGIDELAASIRAQGLLQPIIVAAQTNGKFEILAGQRRFLAHKALGYQTIRAIVHDSDSIDDDTKVAISLTENLVRRDNNQKELIDACTKLFRRYGSIKMVAEATGLSPQVVSQYVKYDQLVPELKKKVDNAQLDMKIALQAQQAATNQDGSVDIEAAEKFAAELKPMSNVQRKKFVEVVASDPTESLEEKIERGRKQPVLKQVIVTMEESLHHGLQSYAKDSGQNQDEAAVQLIEDGLTRRGFLEE</sequence>
<dbReference type="NCBIfam" id="TIGR00180">
    <property type="entry name" value="parB_part"/>
    <property type="match status" value="1"/>
</dbReference>
<dbReference type="Pfam" id="PF02195">
    <property type="entry name" value="ParB_N"/>
    <property type="match status" value="1"/>
</dbReference>
<name>A0ABN6UVS1_9BACT</name>
<dbReference type="InterPro" id="IPR036086">
    <property type="entry name" value="ParB/Sulfiredoxin_sf"/>
</dbReference>
<dbReference type="PANTHER" id="PTHR33375:SF1">
    <property type="entry name" value="CHROMOSOME-PARTITIONING PROTEIN PARB-RELATED"/>
    <property type="match status" value="1"/>
</dbReference>
<dbReference type="InterPro" id="IPR004437">
    <property type="entry name" value="ParB/RepB/Spo0J"/>
</dbReference>
<comment type="similarity">
    <text evidence="1">Belongs to the ParB family.</text>
</comment>
<dbReference type="InterPro" id="IPR050336">
    <property type="entry name" value="Chromosome_partition/occlusion"/>
</dbReference>
<dbReference type="PANTHER" id="PTHR33375">
    <property type="entry name" value="CHROMOSOME-PARTITIONING PROTEIN PARB-RELATED"/>
    <property type="match status" value="1"/>
</dbReference>
<protein>
    <recommendedName>
        <fullName evidence="2">ParB-like N-terminal domain-containing protein</fullName>
    </recommendedName>
</protein>
<feature type="domain" description="ParB-like N-terminal" evidence="2">
    <location>
        <begin position="12"/>
        <end position="104"/>
    </location>
</feature>
<evidence type="ECO:0000313" key="4">
    <source>
        <dbReference type="Proteomes" id="UP001242010"/>
    </source>
</evidence>
<dbReference type="Proteomes" id="UP001242010">
    <property type="component" value="Chromosome"/>
</dbReference>
<reference evidence="4" key="1">
    <citation type="journal article" date="2023" name="Int. J. Syst. Evol. Microbiol.">
        <title>Mesoterricola silvestris gen. nov., sp. nov., Mesoterricola sediminis sp. nov., Geothrix oryzae sp. nov., Geothrix edaphica sp. nov., Geothrix rubra sp. nov., and Geothrix limicola sp. nov., six novel members of Acidobacteriota isolated from soils.</title>
        <authorList>
            <person name="Itoh H."/>
            <person name="Sugisawa Y."/>
            <person name="Mise K."/>
            <person name="Xu Z."/>
            <person name="Kuniyasu M."/>
            <person name="Ushijima N."/>
            <person name="Kawano K."/>
            <person name="Kobayashi E."/>
            <person name="Shiratori Y."/>
            <person name="Masuda Y."/>
            <person name="Senoo K."/>
        </authorList>
    </citation>
    <scope>NUCLEOTIDE SEQUENCE [LARGE SCALE GENOMIC DNA]</scope>
    <source>
        <strain evidence="4">Red222</strain>
    </source>
</reference>
<dbReference type="SUPFAM" id="SSF109709">
    <property type="entry name" value="KorB DNA-binding domain-like"/>
    <property type="match status" value="1"/>
</dbReference>
<proteinExistence type="inferred from homology"/>
<accession>A0ABN6UVS1</accession>
<gene>
    <name evidence="3" type="ORF">GETHOR_08240</name>
</gene>
<evidence type="ECO:0000256" key="1">
    <source>
        <dbReference type="ARBA" id="ARBA00006295"/>
    </source>
</evidence>
<organism evidence="3 4">
    <name type="scientific">Geothrix oryzae</name>
    <dbReference type="NCBI Taxonomy" id="2927975"/>
    <lineage>
        <taxon>Bacteria</taxon>
        <taxon>Pseudomonadati</taxon>
        <taxon>Acidobacteriota</taxon>
        <taxon>Holophagae</taxon>
        <taxon>Holophagales</taxon>
        <taxon>Holophagaceae</taxon>
        <taxon>Geothrix</taxon>
    </lineage>
</organism>
<dbReference type="SMART" id="SM00470">
    <property type="entry name" value="ParB"/>
    <property type="match status" value="1"/>
</dbReference>
<dbReference type="SUPFAM" id="SSF110849">
    <property type="entry name" value="ParB/Sulfiredoxin"/>
    <property type="match status" value="1"/>
</dbReference>
<dbReference type="RefSeq" id="WP_286355360.1">
    <property type="nucleotide sequence ID" value="NZ_AP027079.1"/>
</dbReference>
<dbReference type="Gene3D" id="3.90.1530.30">
    <property type="match status" value="1"/>
</dbReference>
<dbReference type="InterPro" id="IPR003115">
    <property type="entry name" value="ParB_N"/>
</dbReference>